<comment type="caution">
    <text evidence="2">The sequence shown here is derived from an EMBL/GenBank/DDBJ whole genome shotgun (WGS) entry which is preliminary data.</text>
</comment>
<evidence type="ECO:0000313" key="2">
    <source>
        <dbReference type="EMBL" id="KJZ40994.1"/>
    </source>
</evidence>
<organism evidence="2 3">
    <name type="scientific">Pseudomonas fluorescens</name>
    <dbReference type="NCBI Taxonomy" id="294"/>
    <lineage>
        <taxon>Bacteria</taxon>
        <taxon>Pseudomonadati</taxon>
        <taxon>Pseudomonadota</taxon>
        <taxon>Gammaproteobacteria</taxon>
        <taxon>Pseudomonadales</taxon>
        <taxon>Pseudomonadaceae</taxon>
        <taxon>Pseudomonas</taxon>
    </lineage>
</organism>
<evidence type="ECO:0000313" key="3">
    <source>
        <dbReference type="Proteomes" id="UP000033500"/>
    </source>
</evidence>
<dbReference type="RefSeq" id="WP_046048118.1">
    <property type="nucleotide sequence ID" value="NZ_LACD01000024.1"/>
</dbReference>
<protein>
    <submittedName>
        <fullName evidence="2">Uncharacterized protein</fullName>
    </submittedName>
</protein>
<dbReference type="AlphaFoldDB" id="A0A0F4TA92"/>
<evidence type="ECO:0000256" key="1">
    <source>
        <dbReference type="SAM" id="MobiDB-lite"/>
    </source>
</evidence>
<sequence length="82" mass="9264">MCTLTHFAHPQAPNTNSSRTLPPGMFQPHEYYPEELARPRFQVILAGNAFFHIKEISTGRVRGFRGNHNEACALARSLELRG</sequence>
<name>A0A0F4TA92_PSEFL</name>
<accession>A0A0F4TA92</accession>
<gene>
    <name evidence="2" type="ORF">VC34_20220</name>
</gene>
<proteinExistence type="predicted"/>
<dbReference type="EMBL" id="LACD01000024">
    <property type="protein sequence ID" value="KJZ40994.1"/>
    <property type="molecule type" value="Genomic_DNA"/>
</dbReference>
<dbReference type="PATRIC" id="fig|294.131.peg.2939"/>
<dbReference type="Proteomes" id="UP000033500">
    <property type="component" value="Unassembled WGS sequence"/>
</dbReference>
<feature type="region of interest" description="Disordered" evidence="1">
    <location>
        <begin position="1"/>
        <end position="25"/>
    </location>
</feature>
<reference evidence="2 3" key="1">
    <citation type="submission" date="2015-03" db="EMBL/GenBank/DDBJ databases">
        <title>Comparative genomics of Pseudomonas insights into diversity of traits involved in vanlence and defense.</title>
        <authorList>
            <person name="Qin Y."/>
        </authorList>
    </citation>
    <scope>NUCLEOTIDE SEQUENCE [LARGE SCALE GENOMIC DNA]</scope>
    <source>
        <strain evidence="2 3">C3</strain>
    </source>
</reference>